<dbReference type="GO" id="GO:0009055">
    <property type="term" value="F:electron transfer activity"/>
    <property type="evidence" value="ECO:0007669"/>
    <property type="project" value="UniProtKB-UniRule"/>
</dbReference>
<evidence type="ECO:0000256" key="2">
    <source>
        <dbReference type="ARBA" id="ARBA00022448"/>
    </source>
</evidence>
<dbReference type="Pfam" id="PF13370">
    <property type="entry name" value="Fer4_13"/>
    <property type="match status" value="1"/>
</dbReference>
<keyword evidence="10" id="KW-1185">Reference proteome</keyword>
<keyword evidence="2 8" id="KW-0813">Transport</keyword>
<dbReference type="Proteomes" id="UP000321685">
    <property type="component" value="Unassembled WGS sequence"/>
</dbReference>
<evidence type="ECO:0000256" key="5">
    <source>
        <dbReference type="ARBA" id="ARBA00023004"/>
    </source>
</evidence>
<comment type="function">
    <text evidence="8">Ferredoxins are iron-sulfur proteins that transfer electrons in a wide variety of metabolic reactions.</text>
</comment>
<dbReference type="GO" id="GO:0051538">
    <property type="term" value="F:3 iron, 4 sulfur cluster binding"/>
    <property type="evidence" value="ECO:0007669"/>
    <property type="project" value="UniProtKB-KW"/>
</dbReference>
<comment type="caution">
    <text evidence="9">The sequence shown here is derived from an EMBL/GenBank/DDBJ whole genome shotgun (WGS) entry which is preliminary data.</text>
</comment>
<keyword evidence="3 8" id="KW-0479">Metal-binding</keyword>
<evidence type="ECO:0000313" key="10">
    <source>
        <dbReference type="Proteomes" id="UP000321685"/>
    </source>
</evidence>
<proteinExistence type="predicted"/>
<dbReference type="PANTHER" id="PTHR36923:SF3">
    <property type="entry name" value="FERREDOXIN"/>
    <property type="match status" value="1"/>
</dbReference>
<evidence type="ECO:0000256" key="4">
    <source>
        <dbReference type="ARBA" id="ARBA00022982"/>
    </source>
</evidence>
<evidence type="ECO:0000256" key="1">
    <source>
        <dbReference type="ARBA" id="ARBA00001927"/>
    </source>
</evidence>
<dbReference type="OrthoDB" id="3215002at2"/>
<dbReference type="InterPro" id="IPR051269">
    <property type="entry name" value="Fe-S_cluster_ET"/>
</dbReference>
<keyword evidence="5 8" id="KW-0408">Iron</keyword>
<evidence type="ECO:0000256" key="7">
    <source>
        <dbReference type="ARBA" id="ARBA00023291"/>
    </source>
</evidence>
<dbReference type="RefSeq" id="WP_147112115.1">
    <property type="nucleotide sequence ID" value="NZ_BJVJ01000058.1"/>
</dbReference>
<reference evidence="9 10" key="1">
    <citation type="submission" date="2019-07" db="EMBL/GenBank/DDBJ databases">
        <title>Whole genome shotgun sequence of Pseudonocardia sulfidoxydans NBRC 16205.</title>
        <authorList>
            <person name="Hosoyama A."/>
            <person name="Uohara A."/>
            <person name="Ohji S."/>
            <person name="Ichikawa N."/>
        </authorList>
    </citation>
    <scope>NUCLEOTIDE SEQUENCE [LARGE SCALE GENOMIC DNA]</scope>
    <source>
        <strain evidence="9 10">NBRC 16205</strain>
    </source>
</reference>
<dbReference type="AlphaFoldDB" id="A0A511DP82"/>
<evidence type="ECO:0000256" key="8">
    <source>
        <dbReference type="RuleBase" id="RU368020"/>
    </source>
</evidence>
<evidence type="ECO:0000256" key="6">
    <source>
        <dbReference type="ARBA" id="ARBA00023014"/>
    </source>
</evidence>
<keyword evidence="4 8" id="KW-0249">Electron transport</keyword>
<dbReference type="PRINTS" id="PR00352">
    <property type="entry name" value="3FE4SFRDOXIN"/>
</dbReference>
<sequence length="64" mass="7189">MKVVVDFDLCESNAVCMGVAPEVFEVREDDFLYILDENPSEELRPKVEEAVRGCPKAAISIQED</sequence>
<organism evidence="9 10">
    <name type="scientific">Pseudonocardia sulfidoxydans NBRC 16205</name>
    <dbReference type="NCBI Taxonomy" id="1223511"/>
    <lineage>
        <taxon>Bacteria</taxon>
        <taxon>Bacillati</taxon>
        <taxon>Actinomycetota</taxon>
        <taxon>Actinomycetes</taxon>
        <taxon>Pseudonocardiales</taxon>
        <taxon>Pseudonocardiaceae</taxon>
        <taxon>Pseudonocardia</taxon>
    </lineage>
</organism>
<dbReference type="InterPro" id="IPR001080">
    <property type="entry name" value="3Fe4S_ferredoxin"/>
</dbReference>
<comment type="cofactor">
    <cofactor evidence="1">
        <name>[3Fe-4S] cluster</name>
        <dbReference type="ChEBI" id="CHEBI:21137"/>
    </cofactor>
</comment>
<dbReference type="GO" id="GO:0005506">
    <property type="term" value="F:iron ion binding"/>
    <property type="evidence" value="ECO:0007669"/>
    <property type="project" value="UniProtKB-UniRule"/>
</dbReference>
<name>A0A511DP82_9PSEU</name>
<keyword evidence="7" id="KW-0003">3Fe-4S</keyword>
<protein>
    <recommendedName>
        <fullName evidence="8">Ferredoxin</fullName>
    </recommendedName>
</protein>
<dbReference type="PANTHER" id="PTHR36923">
    <property type="entry name" value="FERREDOXIN"/>
    <property type="match status" value="1"/>
</dbReference>
<dbReference type="EMBL" id="BJVJ01000058">
    <property type="protein sequence ID" value="GEL25604.1"/>
    <property type="molecule type" value="Genomic_DNA"/>
</dbReference>
<evidence type="ECO:0000256" key="3">
    <source>
        <dbReference type="ARBA" id="ARBA00022723"/>
    </source>
</evidence>
<dbReference type="Gene3D" id="3.30.70.20">
    <property type="match status" value="1"/>
</dbReference>
<keyword evidence="6 8" id="KW-0411">Iron-sulfur</keyword>
<dbReference type="SUPFAM" id="SSF54862">
    <property type="entry name" value="4Fe-4S ferredoxins"/>
    <property type="match status" value="1"/>
</dbReference>
<gene>
    <name evidence="9" type="ORF">PSU4_45580</name>
</gene>
<accession>A0A511DP82</accession>
<evidence type="ECO:0000313" key="9">
    <source>
        <dbReference type="EMBL" id="GEL25604.1"/>
    </source>
</evidence>